<feature type="transmembrane region" description="Helical" evidence="1">
    <location>
        <begin position="120"/>
        <end position="142"/>
    </location>
</feature>
<feature type="non-terminal residue" evidence="2">
    <location>
        <position position="309"/>
    </location>
</feature>
<keyword evidence="1" id="KW-0812">Transmembrane</keyword>
<protein>
    <submittedName>
        <fullName evidence="2">Uncharacterized protein</fullName>
    </submittedName>
</protein>
<dbReference type="OrthoDB" id="72269at2759"/>
<accession>A0A8E2EGI9</accession>
<evidence type="ECO:0000256" key="1">
    <source>
        <dbReference type="SAM" id="Phobius"/>
    </source>
</evidence>
<feature type="transmembrane region" description="Helical" evidence="1">
    <location>
        <begin position="6"/>
        <end position="23"/>
    </location>
</feature>
<feature type="transmembrane region" description="Helical" evidence="1">
    <location>
        <begin position="196"/>
        <end position="216"/>
    </location>
</feature>
<sequence>LLPASYFALLCGLGFQVFWIEMLQNETARSIGLVKKSSIFENREPLRTHYTGLQRLDNYMLSPVIFYQDVTSGAHLNSTLLLIALFSTMQSCAVCMQFRAMQTYSSQWLQALDVIVWGAINQAWGAAVIYPLWCLQQVYLLTRQRQKRQDGSARQLDDCEARTFFWSTMLNCAIAIMLVAPGLLGVDNWTRQGYIAYYRFTPIVSGITPILLTTSFHLQTAKKHASTGFMGKNIRNALIFTSVYAAACHLLVLLLCVATKSASTSSAKVFVPATTETTVTSVTEGAHRFLQYDWHIVAAALLGLAFLVQ</sequence>
<dbReference type="AlphaFoldDB" id="A0A8E2EGI9"/>
<gene>
    <name evidence="2" type="ORF">K432DRAFT_281892</name>
</gene>
<dbReference type="EMBL" id="KV744857">
    <property type="protein sequence ID" value="OCK83577.1"/>
    <property type="molecule type" value="Genomic_DNA"/>
</dbReference>
<feature type="non-terminal residue" evidence="2">
    <location>
        <position position="1"/>
    </location>
</feature>
<organism evidence="2 3">
    <name type="scientific">Lepidopterella palustris CBS 459.81</name>
    <dbReference type="NCBI Taxonomy" id="1314670"/>
    <lineage>
        <taxon>Eukaryota</taxon>
        <taxon>Fungi</taxon>
        <taxon>Dikarya</taxon>
        <taxon>Ascomycota</taxon>
        <taxon>Pezizomycotina</taxon>
        <taxon>Dothideomycetes</taxon>
        <taxon>Pleosporomycetidae</taxon>
        <taxon>Mytilinidiales</taxon>
        <taxon>Argynnaceae</taxon>
        <taxon>Lepidopterella</taxon>
    </lineage>
</organism>
<feature type="transmembrane region" description="Helical" evidence="1">
    <location>
        <begin position="289"/>
        <end position="308"/>
    </location>
</feature>
<feature type="transmembrane region" description="Helical" evidence="1">
    <location>
        <begin position="237"/>
        <end position="260"/>
    </location>
</feature>
<proteinExistence type="predicted"/>
<evidence type="ECO:0000313" key="2">
    <source>
        <dbReference type="EMBL" id="OCK83577.1"/>
    </source>
</evidence>
<keyword evidence="3" id="KW-1185">Reference proteome</keyword>
<reference evidence="2 3" key="1">
    <citation type="journal article" date="2016" name="Nat. Commun.">
        <title>Ectomycorrhizal ecology is imprinted in the genome of the dominant symbiotic fungus Cenococcum geophilum.</title>
        <authorList>
            <consortium name="DOE Joint Genome Institute"/>
            <person name="Peter M."/>
            <person name="Kohler A."/>
            <person name="Ohm R.A."/>
            <person name="Kuo A."/>
            <person name="Krutzmann J."/>
            <person name="Morin E."/>
            <person name="Arend M."/>
            <person name="Barry K.W."/>
            <person name="Binder M."/>
            <person name="Choi C."/>
            <person name="Clum A."/>
            <person name="Copeland A."/>
            <person name="Grisel N."/>
            <person name="Haridas S."/>
            <person name="Kipfer T."/>
            <person name="LaButti K."/>
            <person name="Lindquist E."/>
            <person name="Lipzen A."/>
            <person name="Maire R."/>
            <person name="Meier B."/>
            <person name="Mihaltcheva S."/>
            <person name="Molinier V."/>
            <person name="Murat C."/>
            <person name="Poggeler S."/>
            <person name="Quandt C.A."/>
            <person name="Sperisen C."/>
            <person name="Tritt A."/>
            <person name="Tisserant E."/>
            <person name="Crous P.W."/>
            <person name="Henrissat B."/>
            <person name="Nehls U."/>
            <person name="Egli S."/>
            <person name="Spatafora J.W."/>
            <person name="Grigoriev I.V."/>
            <person name="Martin F.M."/>
        </authorList>
    </citation>
    <scope>NUCLEOTIDE SEQUENCE [LARGE SCALE GENOMIC DNA]</scope>
    <source>
        <strain evidence="2 3">CBS 459.81</strain>
    </source>
</reference>
<dbReference type="Proteomes" id="UP000250266">
    <property type="component" value="Unassembled WGS sequence"/>
</dbReference>
<keyword evidence="1" id="KW-0472">Membrane</keyword>
<feature type="transmembrane region" description="Helical" evidence="1">
    <location>
        <begin position="80"/>
        <end position="100"/>
    </location>
</feature>
<feature type="transmembrane region" description="Helical" evidence="1">
    <location>
        <begin position="163"/>
        <end position="184"/>
    </location>
</feature>
<name>A0A8E2EGI9_9PEZI</name>
<evidence type="ECO:0000313" key="3">
    <source>
        <dbReference type="Proteomes" id="UP000250266"/>
    </source>
</evidence>
<keyword evidence="1" id="KW-1133">Transmembrane helix</keyword>